<feature type="transmembrane region" description="Helical" evidence="1">
    <location>
        <begin position="87"/>
        <end position="105"/>
    </location>
</feature>
<dbReference type="Proteomes" id="UP000199518">
    <property type="component" value="Unassembled WGS sequence"/>
</dbReference>
<dbReference type="AlphaFoldDB" id="A0A1I3C2G4"/>
<organism evidence="2 3">
    <name type="scientific">Planctomicrobium piriforme</name>
    <dbReference type="NCBI Taxonomy" id="1576369"/>
    <lineage>
        <taxon>Bacteria</taxon>
        <taxon>Pseudomonadati</taxon>
        <taxon>Planctomycetota</taxon>
        <taxon>Planctomycetia</taxon>
        <taxon>Planctomycetales</taxon>
        <taxon>Planctomycetaceae</taxon>
        <taxon>Planctomicrobium</taxon>
    </lineage>
</organism>
<sequence length="156" mass="17333">MTETELALDENSPATYVVPQRRLFNIKAIVFAAFFGGVLAAGTILAINYYRLGMRRSAIAALVVSFSIMLGLCVLEYKAEMMPIEKIMILNLFILAVIYAVASQLQGEMIRMHVAQGGDVFRVWWANGIGILCFFVNLLILAVVLVLMNQWLPTSN</sequence>
<feature type="transmembrane region" description="Helical" evidence="1">
    <location>
        <begin position="56"/>
        <end position="75"/>
    </location>
</feature>
<reference evidence="3" key="1">
    <citation type="submission" date="2016-10" db="EMBL/GenBank/DDBJ databases">
        <authorList>
            <person name="Varghese N."/>
            <person name="Submissions S."/>
        </authorList>
    </citation>
    <scope>NUCLEOTIDE SEQUENCE [LARGE SCALE GENOMIC DNA]</scope>
    <source>
        <strain evidence="3">DSM 26348</strain>
    </source>
</reference>
<evidence type="ECO:0000313" key="3">
    <source>
        <dbReference type="Proteomes" id="UP000199518"/>
    </source>
</evidence>
<proteinExistence type="predicted"/>
<feature type="transmembrane region" description="Helical" evidence="1">
    <location>
        <begin position="28"/>
        <end position="50"/>
    </location>
</feature>
<keyword evidence="1" id="KW-0472">Membrane</keyword>
<dbReference type="RefSeq" id="WP_092047769.1">
    <property type="nucleotide sequence ID" value="NZ_FOQD01000002.1"/>
</dbReference>
<keyword evidence="1" id="KW-0812">Transmembrane</keyword>
<gene>
    <name evidence="2" type="ORF">SAMN05421753_10265</name>
</gene>
<dbReference type="EMBL" id="FOQD01000002">
    <property type="protein sequence ID" value="SFH68798.1"/>
    <property type="molecule type" value="Genomic_DNA"/>
</dbReference>
<evidence type="ECO:0000313" key="2">
    <source>
        <dbReference type="EMBL" id="SFH68798.1"/>
    </source>
</evidence>
<evidence type="ECO:0000256" key="1">
    <source>
        <dbReference type="SAM" id="Phobius"/>
    </source>
</evidence>
<feature type="transmembrane region" description="Helical" evidence="1">
    <location>
        <begin position="125"/>
        <end position="148"/>
    </location>
</feature>
<name>A0A1I3C2G4_9PLAN</name>
<keyword evidence="1" id="KW-1133">Transmembrane helix</keyword>
<accession>A0A1I3C2G4</accession>
<protein>
    <submittedName>
        <fullName evidence="2">Uncharacterized protein</fullName>
    </submittedName>
</protein>
<keyword evidence="3" id="KW-1185">Reference proteome</keyword>